<dbReference type="SUPFAM" id="SSF48008">
    <property type="entry name" value="GntR ligand-binding domain-like"/>
    <property type="match status" value="1"/>
</dbReference>
<dbReference type="SUPFAM" id="SSF46785">
    <property type="entry name" value="Winged helix' DNA-binding domain"/>
    <property type="match status" value="1"/>
</dbReference>
<evidence type="ECO:0000259" key="4">
    <source>
        <dbReference type="PROSITE" id="PS50949"/>
    </source>
</evidence>
<keyword evidence="1" id="KW-0805">Transcription regulation</keyword>
<gene>
    <name evidence="5" type="ORF">GB927_003915</name>
</gene>
<evidence type="ECO:0000256" key="1">
    <source>
        <dbReference type="ARBA" id="ARBA00023015"/>
    </source>
</evidence>
<evidence type="ECO:0000313" key="5">
    <source>
        <dbReference type="EMBL" id="MCQ4629169.1"/>
    </source>
</evidence>
<dbReference type="Gene3D" id="1.20.120.530">
    <property type="entry name" value="GntR ligand-binding domain-like"/>
    <property type="match status" value="1"/>
</dbReference>
<accession>A0ABT1R1W0</accession>
<protein>
    <submittedName>
        <fullName evidence="5">GntR family transcriptional regulator</fullName>
    </submittedName>
</protein>
<evidence type="ECO:0000313" key="6">
    <source>
        <dbReference type="Proteomes" id="UP000996601"/>
    </source>
</evidence>
<dbReference type="InterPro" id="IPR036390">
    <property type="entry name" value="WH_DNA-bd_sf"/>
</dbReference>
<dbReference type="RefSeq" id="WP_256115272.1">
    <property type="nucleotide sequence ID" value="NZ_WHSB02000001.1"/>
</dbReference>
<dbReference type="EMBL" id="WHSB02000001">
    <property type="protein sequence ID" value="MCQ4629169.1"/>
    <property type="molecule type" value="Genomic_DNA"/>
</dbReference>
<keyword evidence="2" id="KW-0238">DNA-binding</keyword>
<comment type="caution">
    <text evidence="5">The sequence shown here is derived from an EMBL/GenBank/DDBJ whole genome shotgun (WGS) entry which is preliminary data.</text>
</comment>
<keyword evidence="6" id="KW-1185">Reference proteome</keyword>
<proteinExistence type="predicted"/>
<sequence>MGKIENRTLNERAYDEIKRSLIAGHFRPSDVLVTRTLAEYYGISTTPVREALQRLVGERQLVLLPNRSVAVPAWDVEKYLELARIRRELEGLAAELAAANITDKKIRALEKVLLDIEKSISAKDISAYVNLNQQFHFAIYESANSPRLLQMIQDVWGQVGPYFLELFSDPVYESVANTEHVLILESLRARDGAGVRKHIVADIASAAEVLEPRIQELASKDDRVLIGSLRL</sequence>
<dbReference type="Pfam" id="PF07729">
    <property type="entry name" value="FCD"/>
    <property type="match status" value="1"/>
</dbReference>
<dbReference type="SMART" id="SM00895">
    <property type="entry name" value="FCD"/>
    <property type="match status" value="1"/>
</dbReference>
<dbReference type="PANTHER" id="PTHR43537">
    <property type="entry name" value="TRANSCRIPTIONAL REGULATOR, GNTR FAMILY"/>
    <property type="match status" value="1"/>
</dbReference>
<dbReference type="PANTHER" id="PTHR43537:SF39">
    <property type="entry name" value="HTH-TYPE TRANSCRIPTIONAL REGULATOR MCBR"/>
    <property type="match status" value="1"/>
</dbReference>
<dbReference type="Pfam" id="PF00392">
    <property type="entry name" value="GntR"/>
    <property type="match status" value="1"/>
</dbReference>
<keyword evidence="3" id="KW-0804">Transcription</keyword>
<evidence type="ECO:0000256" key="2">
    <source>
        <dbReference type="ARBA" id="ARBA00023125"/>
    </source>
</evidence>
<dbReference type="InterPro" id="IPR011711">
    <property type="entry name" value="GntR_C"/>
</dbReference>
<dbReference type="Proteomes" id="UP000996601">
    <property type="component" value="Unassembled WGS sequence"/>
</dbReference>
<dbReference type="InterPro" id="IPR036388">
    <property type="entry name" value="WH-like_DNA-bd_sf"/>
</dbReference>
<name>A0ABT1R1W0_9HYPH</name>
<evidence type="ECO:0000256" key="3">
    <source>
        <dbReference type="ARBA" id="ARBA00023163"/>
    </source>
</evidence>
<reference evidence="5" key="1">
    <citation type="submission" date="2021-07" db="EMBL/GenBank/DDBJ databases">
        <title>Shinella sp. nov., a novel member of the genus Shinella from water.</title>
        <authorList>
            <person name="Deng Y."/>
        </authorList>
    </citation>
    <scope>NUCLEOTIDE SEQUENCE</scope>
    <source>
        <strain evidence="5">CPCC 100929</strain>
    </source>
</reference>
<dbReference type="InterPro" id="IPR008920">
    <property type="entry name" value="TF_FadR/GntR_C"/>
</dbReference>
<feature type="domain" description="HTH gntR-type" evidence="4">
    <location>
        <begin position="7"/>
        <end position="74"/>
    </location>
</feature>
<dbReference type="PROSITE" id="PS50949">
    <property type="entry name" value="HTH_GNTR"/>
    <property type="match status" value="1"/>
</dbReference>
<dbReference type="SMART" id="SM00345">
    <property type="entry name" value="HTH_GNTR"/>
    <property type="match status" value="1"/>
</dbReference>
<organism evidence="5 6">
    <name type="scientific">Shinella lacus</name>
    <dbReference type="NCBI Taxonomy" id="2654216"/>
    <lineage>
        <taxon>Bacteria</taxon>
        <taxon>Pseudomonadati</taxon>
        <taxon>Pseudomonadota</taxon>
        <taxon>Alphaproteobacteria</taxon>
        <taxon>Hyphomicrobiales</taxon>
        <taxon>Rhizobiaceae</taxon>
        <taxon>Shinella</taxon>
    </lineage>
</organism>
<dbReference type="Gene3D" id="1.10.10.10">
    <property type="entry name" value="Winged helix-like DNA-binding domain superfamily/Winged helix DNA-binding domain"/>
    <property type="match status" value="1"/>
</dbReference>
<dbReference type="InterPro" id="IPR000524">
    <property type="entry name" value="Tscrpt_reg_HTH_GntR"/>
</dbReference>